<proteinExistence type="inferred from homology"/>
<keyword evidence="2" id="KW-0464">Manganese</keyword>
<reference evidence="4 5" key="1">
    <citation type="submission" date="2020-10" db="EMBL/GenBank/DDBJ databases">
        <title>The Coptis chinensis genome and diversification of protoberbering-type alkaloids.</title>
        <authorList>
            <person name="Wang B."/>
            <person name="Shu S."/>
            <person name="Song C."/>
            <person name="Liu Y."/>
        </authorList>
    </citation>
    <scope>NUCLEOTIDE SEQUENCE [LARGE SCALE GENOMIC DNA]</scope>
    <source>
        <strain evidence="4">HL-2020</strain>
        <tissue evidence="4">Leaf</tissue>
    </source>
</reference>
<dbReference type="InterPro" id="IPR002495">
    <property type="entry name" value="Glyco_trans_8"/>
</dbReference>
<evidence type="ECO:0000256" key="1">
    <source>
        <dbReference type="ARBA" id="ARBA00022676"/>
    </source>
</evidence>
<name>A0A835LX47_9MAGN</name>
<dbReference type="GO" id="GO:0016757">
    <property type="term" value="F:glycosyltransferase activity"/>
    <property type="evidence" value="ECO:0007669"/>
    <property type="project" value="UniProtKB-KW"/>
</dbReference>
<dbReference type="PANTHER" id="PTHR11183">
    <property type="entry name" value="GLYCOGENIN SUBFAMILY MEMBER"/>
    <property type="match status" value="1"/>
</dbReference>
<keyword evidence="5" id="KW-1185">Reference proteome</keyword>
<evidence type="ECO:0000313" key="5">
    <source>
        <dbReference type="Proteomes" id="UP000631114"/>
    </source>
</evidence>
<evidence type="ECO:0000256" key="2">
    <source>
        <dbReference type="ARBA" id="ARBA00023211"/>
    </source>
</evidence>
<evidence type="ECO:0000313" key="4">
    <source>
        <dbReference type="EMBL" id="KAF9606414.1"/>
    </source>
</evidence>
<dbReference type="AlphaFoldDB" id="A0A835LX47"/>
<dbReference type="InterPro" id="IPR050587">
    <property type="entry name" value="GNT1/Glycosyltrans_8"/>
</dbReference>
<sequence>MAAGANGMKLYLLVLTLLSLTLHLLFLTSSFHLKYHLVHHRQKPYLAQKKHSSPIFDFLAARLEGKEIKIGLVNTHVEEENKWKELGETTVVHFDRVPKDRRWEEYFTDWVEEDEKWATPKCPDIPMPSYKSYGEFNVVVVKMPCGNVIQRKGIRDVFRLQVNLVAANLAVQSVKINGTDQNLFVVFIGTCGPMWEIFRCDDLLRHEGDFWIYKPELRRLKQKVLMPVGACQLAVSPRKHGDGKITYDFTKLSSPIDHPKEAYVTVIHTSEEYVCGAIVLAQSIVQTNSTKDLVLLADESITKESRLALRAAGWIIKDIERIRSPYAETYAYNEWNYSKLRIWQLTEYDKLIFIDSDFIVLENIDEFFVYPQLSAVRNDEKVIFNSGIMLIEPSDCIFEMLMNERYTLMSYNGGDQVSLKAFEGHIEGQGEGSKARKHGYCVVSSWANEFLNIRS</sequence>
<dbReference type="OrthoDB" id="2014201at2759"/>
<comment type="similarity">
    <text evidence="3">Belongs to the glycosyltransferase 8 family.</text>
</comment>
<dbReference type="EC" id="2.4.1.-" evidence="3"/>
<evidence type="ECO:0000256" key="3">
    <source>
        <dbReference type="RuleBase" id="RU362027"/>
    </source>
</evidence>
<dbReference type="SUPFAM" id="SSF53448">
    <property type="entry name" value="Nucleotide-diphospho-sugar transferases"/>
    <property type="match status" value="1"/>
</dbReference>
<dbReference type="Gene3D" id="3.90.550.10">
    <property type="entry name" value="Spore Coat Polysaccharide Biosynthesis Protein SpsA, Chain A"/>
    <property type="match status" value="1"/>
</dbReference>
<keyword evidence="1" id="KW-0808">Transferase</keyword>
<organism evidence="4 5">
    <name type="scientific">Coptis chinensis</name>
    <dbReference type="NCBI Taxonomy" id="261450"/>
    <lineage>
        <taxon>Eukaryota</taxon>
        <taxon>Viridiplantae</taxon>
        <taxon>Streptophyta</taxon>
        <taxon>Embryophyta</taxon>
        <taxon>Tracheophyta</taxon>
        <taxon>Spermatophyta</taxon>
        <taxon>Magnoliopsida</taxon>
        <taxon>Ranunculales</taxon>
        <taxon>Ranunculaceae</taxon>
        <taxon>Coptidoideae</taxon>
        <taxon>Coptis</taxon>
    </lineage>
</organism>
<dbReference type="Proteomes" id="UP000631114">
    <property type="component" value="Unassembled WGS sequence"/>
</dbReference>
<gene>
    <name evidence="4" type="ORF">IFM89_025103</name>
</gene>
<protein>
    <recommendedName>
        <fullName evidence="3">Hexosyltransferase</fullName>
        <ecNumber evidence="3">2.4.1.-</ecNumber>
    </recommendedName>
</protein>
<dbReference type="Pfam" id="PF01501">
    <property type="entry name" value="Glyco_transf_8"/>
    <property type="match status" value="1"/>
</dbReference>
<dbReference type="EMBL" id="JADFTS010000005">
    <property type="protein sequence ID" value="KAF9606414.1"/>
    <property type="molecule type" value="Genomic_DNA"/>
</dbReference>
<comment type="caution">
    <text evidence="4">The sequence shown here is derived from an EMBL/GenBank/DDBJ whole genome shotgun (WGS) entry which is preliminary data.</text>
</comment>
<keyword evidence="1" id="KW-0328">Glycosyltransferase</keyword>
<dbReference type="InterPro" id="IPR029044">
    <property type="entry name" value="Nucleotide-diphossugar_trans"/>
</dbReference>
<accession>A0A835LX47</accession>